<name>B0TQF0_SHEHH</name>
<evidence type="ECO:0000259" key="8">
    <source>
        <dbReference type="Pfam" id="PF02687"/>
    </source>
</evidence>
<keyword evidence="2" id="KW-1003">Cell membrane</keyword>
<gene>
    <name evidence="10" type="ordered locus">Shal_4290</name>
</gene>
<evidence type="ECO:0000256" key="1">
    <source>
        <dbReference type="ARBA" id="ARBA00004651"/>
    </source>
</evidence>
<keyword evidence="4 7" id="KW-1133">Transmembrane helix</keyword>
<feature type="domain" description="MacB-like periplasmic core" evidence="9">
    <location>
        <begin position="26"/>
        <end position="242"/>
    </location>
</feature>
<dbReference type="STRING" id="458817.Shal_4290"/>
<organism evidence="10 11">
    <name type="scientific">Shewanella halifaxensis (strain HAW-EB4)</name>
    <dbReference type="NCBI Taxonomy" id="458817"/>
    <lineage>
        <taxon>Bacteria</taxon>
        <taxon>Pseudomonadati</taxon>
        <taxon>Pseudomonadota</taxon>
        <taxon>Gammaproteobacteria</taxon>
        <taxon>Alteromonadales</taxon>
        <taxon>Shewanellaceae</taxon>
        <taxon>Shewanella</taxon>
    </lineage>
</organism>
<evidence type="ECO:0000313" key="11">
    <source>
        <dbReference type="Proteomes" id="UP000001317"/>
    </source>
</evidence>
<evidence type="ECO:0000256" key="3">
    <source>
        <dbReference type="ARBA" id="ARBA00022692"/>
    </source>
</evidence>
<dbReference type="RefSeq" id="WP_012279334.1">
    <property type="nucleotide sequence ID" value="NC_010334.1"/>
</dbReference>
<evidence type="ECO:0000256" key="7">
    <source>
        <dbReference type="SAM" id="Phobius"/>
    </source>
</evidence>
<dbReference type="PANTHER" id="PTHR30572">
    <property type="entry name" value="MEMBRANE COMPONENT OF TRANSPORTER-RELATED"/>
    <property type="match status" value="1"/>
</dbReference>
<dbReference type="InterPro" id="IPR050250">
    <property type="entry name" value="Macrolide_Exporter_MacB"/>
</dbReference>
<dbReference type="KEGG" id="shl:Shal_4290"/>
<feature type="transmembrane region" description="Helical" evidence="7">
    <location>
        <begin position="429"/>
        <end position="449"/>
    </location>
</feature>
<keyword evidence="5 7" id="KW-0472">Membrane</keyword>
<feature type="transmembrane region" description="Helical" evidence="7">
    <location>
        <begin position="731"/>
        <end position="752"/>
    </location>
</feature>
<protein>
    <recommendedName>
        <fullName evidence="12">Permease</fullName>
    </recommendedName>
</protein>
<dbReference type="InterPro" id="IPR025857">
    <property type="entry name" value="MacB_PCD"/>
</dbReference>
<keyword evidence="3 7" id="KW-0812">Transmembrane</keyword>
<dbReference type="GO" id="GO:0005886">
    <property type="term" value="C:plasma membrane"/>
    <property type="evidence" value="ECO:0007669"/>
    <property type="project" value="UniProtKB-SubCell"/>
</dbReference>
<dbReference type="InterPro" id="IPR003838">
    <property type="entry name" value="ABC3_permease_C"/>
</dbReference>
<accession>B0TQF0</accession>
<feature type="transmembrane region" description="Helical" evidence="7">
    <location>
        <begin position="772"/>
        <end position="791"/>
    </location>
</feature>
<dbReference type="HOGENOM" id="CLU_009433_0_0_6"/>
<feature type="transmembrane region" description="Helical" evidence="7">
    <location>
        <begin position="21"/>
        <end position="43"/>
    </location>
</feature>
<feature type="transmembrane region" description="Helical" evidence="7">
    <location>
        <begin position="378"/>
        <end position="396"/>
    </location>
</feature>
<dbReference type="EMBL" id="CP000931">
    <property type="protein sequence ID" value="ABZ78830.1"/>
    <property type="molecule type" value="Genomic_DNA"/>
</dbReference>
<feature type="domain" description="ABC3 transporter permease C-terminal" evidence="8">
    <location>
        <begin position="683"/>
        <end position="795"/>
    </location>
</feature>
<keyword evidence="11" id="KW-1185">Reference proteome</keyword>
<feature type="transmembrane region" description="Helical" evidence="7">
    <location>
        <begin position="281"/>
        <end position="301"/>
    </location>
</feature>
<feature type="domain" description="MacB-like periplasmic core" evidence="9">
    <location>
        <begin position="444"/>
        <end position="633"/>
    </location>
</feature>
<evidence type="ECO:0000259" key="9">
    <source>
        <dbReference type="Pfam" id="PF12704"/>
    </source>
</evidence>
<comment type="similarity">
    <text evidence="6">Belongs to the ABC-4 integral membrane protein family.</text>
</comment>
<evidence type="ECO:0000313" key="10">
    <source>
        <dbReference type="EMBL" id="ABZ78830.1"/>
    </source>
</evidence>
<comment type="subcellular location">
    <subcellularLocation>
        <location evidence="1">Cell membrane</location>
        <topology evidence="1">Multi-pass membrane protein</topology>
    </subcellularLocation>
</comment>
<evidence type="ECO:0000256" key="6">
    <source>
        <dbReference type="ARBA" id="ARBA00038076"/>
    </source>
</evidence>
<dbReference type="GO" id="GO:0022857">
    <property type="term" value="F:transmembrane transporter activity"/>
    <property type="evidence" value="ECO:0007669"/>
    <property type="project" value="TreeGrafter"/>
</dbReference>
<feature type="transmembrane region" description="Helical" evidence="7">
    <location>
        <begin position="675"/>
        <end position="699"/>
    </location>
</feature>
<dbReference type="PANTHER" id="PTHR30572:SF4">
    <property type="entry name" value="ABC TRANSPORTER PERMEASE YTRF"/>
    <property type="match status" value="1"/>
</dbReference>
<dbReference type="Proteomes" id="UP000001317">
    <property type="component" value="Chromosome"/>
</dbReference>
<dbReference type="OrthoDB" id="9770036at2"/>
<evidence type="ECO:0008006" key="12">
    <source>
        <dbReference type="Google" id="ProtNLM"/>
    </source>
</evidence>
<dbReference type="Pfam" id="PF02687">
    <property type="entry name" value="FtsX"/>
    <property type="match status" value="1"/>
</dbReference>
<evidence type="ECO:0000256" key="5">
    <source>
        <dbReference type="ARBA" id="ARBA00023136"/>
    </source>
</evidence>
<dbReference type="Pfam" id="PF12704">
    <property type="entry name" value="MacB_PCD"/>
    <property type="match status" value="2"/>
</dbReference>
<dbReference type="AlphaFoldDB" id="B0TQF0"/>
<evidence type="ECO:0000256" key="2">
    <source>
        <dbReference type="ARBA" id="ARBA00022475"/>
    </source>
</evidence>
<sequence>MIALSHMLTAAQRQFGRAKQYYLTVTLSLALTLSLVFSVFSILDVAYLQPLPYGEADELYYVEGTLNYQQQIVVGTNTQNLLTLQQQQNIFSDLAIYFSWSEYKLLDSPERPDVPVMLASHNLFEVLQLKPVLGRFFNVDETMGNKQPSAILSYQAWQQHFAADPSIIGKSVQLNQRRFTIIGVTPDNLVLPQRSDVAQAIWLPLDMDEQLDPKSFGGYGSAIKALGRLQTGVTPELASERLGEQMLAAAKLNTPELVKEYELSGRLQDFTAAMRGDSGKLIVMLVGGVSLLTLMALINLGNLQLARAVGRVQTVAISYAFGATRKQLFKDIFRHNGLLIGLASLFALLLTSFAFNMIGYLGEELLPRLDALSLNANMLLFAVLVTLVIAFVFSWIELKAIDESQLQSCLQASGKGTGKQLSKGVSHGLIGLQLLFAVLTLVASSQVLMASLNEALRQNHIISKDLWSMVVNYGAISDKEARVNLQRAVSEHLRAQSGVVSVSRASDTRVPDTFNIGPIYNEMGDNIANGRVTVMDDNQLPLFGMQIQGRFFSREDLQLEYKPVIINQRLAAKFDGDAIGQKVMKHDKVPMEIVGVVSNTDFPGSASYEADELFIPGNYSGYRVDTLVIKVKEDHAGFNQALMYAQLLKLDPRLDIMLLKSVDEHFANISRNQRFSAWLAGGISLVSLIMVLAGINGMISYMVRMRRYELGVRLAMGASQKLLLRSQLFELAKPMATAALFGFSISYFVIGYSRTQVDWRFALYWPELISSLALLLVFAVIVSFIPIWRILKTDPIKALRNE</sequence>
<proteinExistence type="inferred from homology"/>
<dbReference type="eggNOG" id="COG0577">
    <property type="taxonomic scope" value="Bacteria"/>
</dbReference>
<evidence type="ECO:0000256" key="4">
    <source>
        <dbReference type="ARBA" id="ARBA00022989"/>
    </source>
</evidence>
<reference evidence="10" key="1">
    <citation type="submission" date="2008-01" db="EMBL/GenBank/DDBJ databases">
        <title>Complete sequence of Shewanella halifaxensis HAW-EB4.</title>
        <authorList>
            <consortium name="US DOE Joint Genome Institute"/>
            <person name="Copeland A."/>
            <person name="Lucas S."/>
            <person name="Lapidus A."/>
            <person name="Glavina del Rio T."/>
            <person name="Dalin E."/>
            <person name="Tice H."/>
            <person name="Bruce D."/>
            <person name="Goodwin L."/>
            <person name="Pitluck S."/>
            <person name="Sims D."/>
            <person name="Brettin T."/>
            <person name="Detter J.C."/>
            <person name="Han C."/>
            <person name="Kuske C.R."/>
            <person name="Schmutz J."/>
            <person name="Larimer F."/>
            <person name="Land M."/>
            <person name="Hauser L."/>
            <person name="Kyrpides N."/>
            <person name="Kim E."/>
            <person name="Zhao J.-S."/>
            <person name="Richardson P."/>
        </authorList>
    </citation>
    <scope>NUCLEOTIDE SEQUENCE [LARGE SCALE GENOMIC DNA]</scope>
    <source>
        <strain evidence="10">HAW-EB4</strain>
    </source>
</reference>
<feature type="transmembrane region" description="Helical" evidence="7">
    <location>
        <begin position="337"/>
        <end position="358"/>
    </location>
</feature>